<dbReference type="InterPro" id="IPR012337">
    <property type="entry name" value="RNaseH-like_sf"/>
</dbReference>
<dbReference type="PANTHER" id="PTHR46481:SF7">
    <property type="entry name" value="ZINC FINGER BED DOMAIN-CONTAINING PROTEIN RICESLEEPER 2-LIKE"/>
    <property type="match status" value="1"/>
</dbReference>
<dbReference type="AlphaFoldDB" id="A0A7N0UGD6"/>
<evidence type="ECO:0000313" key="1">
    <source>
        <dbReference type="EnsemblPlants" id="Kaladp0062s0236.1.v1.1.CDS.1"/>
    </source>
</evidence>
<dbReference type="OMA" id="CIVHIIN"/>
<protein>
    <recommendedName>
        <fullName evidence="3">Transposase</fullName>
    </recommendedName>
</protein>
<dbReference type="EnsemblPlants" id="Kaladp0062s0236.1.v1.1">
    <property type="protein sequence ID" value="Kaladp0062s0236.1.v1.1.CDS.1"/>
    <property type="gene ID" value="Kaladp0062s0236.v1.1"/>
</dbReference>
<evidence type="ECO:0000313" key="2">
    <source>
        <dbReference type="Proteomes" id="UP000594263"/>
    </source>
</evidence>
<keyword evidence="2" id="KW-1185">Reference proteome</keyword>
<sequence length="126" mass="14540">MRCIVHIINLVVNDGINIVKDSISHVRKAVRYVRQSLSQLQKFKECVAYEKIETKSLLCLDVCTRRNSTYMMLDAAQKFEKAFERYQHIDPFLASELNSSYSAEIGLDENLQINQDDVVGVPEHFD</sequence>
<evidence type="ECO:0008006" key="3">
    <source>
        <dbReference type="Google" id="ProtNLM"/>
    </source>
</evidence>
<organism evidence="1 2">
    <name type="scientific">Kalanchoe fedtschenkoi</name>
    <name type="common">Lavender scallops</name>
    <name type="synonym">South American air plant</name>
    <dbReference type="NCBI Taxonomy" id="63787"/>
    <lineage>
        <taxon>Eukaryota</taxon>
        <taxon>Viridiplantae</taxon>
        <taxon>Streptophyta</taxon>
        <taxon>Embryophyta</taxon>
        <taxon>Tracheophyta</taxon>
        <taxon>Spermatophyta</taxon>
        <taxon>Magnoliopsida</taxon>
        <taxon>eudicotyledons</taxon>
        <taxon>Gunneridae</taxon>
        <taxon>Pentapetalae</taxon>
        <taxon>Saxifragales</taxon>
        <taxon>Crassulaceae</taxon>
        <taxon>Kalanchoe</taxon>
    </lineage>
</organism>
<dbReference type="Gramene" id="Kaladp0062s0236.1.v1.1">
    <property type="protein sequence ID" value="Kaladp0062s0236.1.v1.1.CDS.1"/>
    <property type="gene ID" value="Kaladp0062s0236.v1.1"/>
</dbReference>
<dbReference type="InterPro" id="IPR052035">
    <property type="entry name" value="ZnF_BED_domain_contain"/>
</dbReference>
<reference evidence="1" key="1">
    <citation type="submission" date="2021-01" db="UniProtKB">
        <authorList>
            <consortium name="EnsemblPlants"/>
        </authorList>
    </citation>
    <scope>IDENTIFICATION</scope>
</reference>
<accession>A0A7N0UGD6</accession>
<dbReference type="PANTHER" id="PTHR46481">
    <property type="entry name" value="ZINC FINGER BED DOMAIN-CONTAINING PROTEIN 4"/>
    <property type="match status" value="1"/>
</dbReference>
<proteinExistence type="predicted"/>
<dbReference type="Proteomes" id="UP000594263">
    <property type="component" value="Unplaced"/>
</dbReference>
<name>A0A7N0UGD6_KALFE</name>
<dbReference type="SUPFAM" id="SSF53098">
    <property type="entry name" value="Ribonuclease H-like"/>
    <property type="match status" value="1"/>
</dbReference>